<dbReference type="EMBL" id="PYUC01000002">
    <property type="protein sequence ID" value="PTB21886.1"/>
    <property type="molecule type" value="Genomic_DNA"/>
</dbReference>
<dbReference type="AlphaFoldDB" id="A0A2T3XZF6"/>
<feature type="domain" description="DUF2262" evidence="1">
    <location>
        <begin position="134"/>
        <end position="269"/>
    </location>
</feature>
<evidence type="ECO:0000313" key="3">
    <source>
        <dbReference type="Proteomes" id="UP000240638"/>
    </source>
</evidence>
<gene>
    <name evidence="2" type="ORF">C9I57_04435</name>
</gene>
<sequence length="271" mass="29681">MGGTASAPGSTRCAFADRACSCDRRRSWSGRRIGTKRPRTRVVVSRMTLPVWRLAGGAMQSASLSLRRQVDNETLTGFRLAAAPYAAVRIRARLVIDADAGGPEAWLEEVPELADDAELIEQAARLQLPVTYEDRLFGTCFLDKRLDWFEATAEWHGRKVSVHFQAPTLDALPAVLEQAHALWQEAAEWQARVLDRAIADLLDLKNRSGLDEDEEPVTADEFARRISLQSITIADSGAFDFCFADGDLFWGHAILVDGTLAAGPTAATIVG</sequence>
<name>A0A2T3XZF6_9BURK</name>
<accession>A0A2T3XZF6</accession>
<proteinExistence type="predicted"/>
<comment type="caution">
    <text evidence="2">The sequence shown here is derived from an EMBL/GenBank/DDBJ whole genome shotgun (WGS) entry which is preliminary data.</text>
</comment>
<protein>
    <recommendedName>
        <fullName evidence="1">DUF2262 domain-containing protein</fullName>
    </recommendedName>
</protein>
<dbReference type="Pfam" id="PF10020">
    <property type="entry name" value="DUF2262"/>
    <property type="match status" value="1"/>
</dbReference>
<organism evidence="2 3">
    <name type="scientific">Trinickia symbiotica</name>
    <dbReference type="NCBI Taxonomy" id="863227"/>
    <lineage>
        <taxon>Bacteria</taxon>
        <taxon>Pseudomonadati</taxon>
        <taxon>Pseudomonadota</taxon>
        <taxon>Betaproteobacteria</taxon>
        <taxon>Burkholderiales</taxon>
        <taxon>Burkholderiaceae</taxon>
        <taxon>Trinickia</taxon>
    </lineage>
</organism>
<reference evidence="2 3" key="1">
    <citation type="submission" date="2018-03" db="EMBL/GenBank/DDBJ databases">
        <title>Whole genome analyses suggest that Burkholderia sensu lato contains two further novel genera in the rhizoxinica-symbiotica group Mycetohabitans gen. nov., and Trinickia gen. nov.: implications for the evolution of diazotrophy and nodulation in the Burkholderiaceae.</title>
        <authorList>
            <person name="Estrada De Los Santos P."/>
            <person name="Palmer M."/>
            <person name="Chavez-Ramirez B."/>
            <person name="Steenkamp E.T."/>
            <person name="Hirsch A.M."/>
            <person name="Manyaka P."/>
            <person name="Maluk M."/>
            <person name="Lafos M."/>
            <person name="Crook M."/>
            <person name="Gross E."/>
            <person name="Simon M.F."/>
            <person name="Bueno Dos Reis Junior F."/>
            <person name="Poole P.S."/>
            <person name="Venter S.N."/>
            <person name="James E.K."/>
        </authorList>
    </citation>
    <scope>NUCLEOTIDE SEQUENCE [LARGE SCALE GENOMIC DNA]</scope>
    <source>
        <strain evidence="2 3">JPY-366</strain>
    </source>
</reference>
<dbReference type="InterPro" id="IPR019260">
    <property type="entry name" value="DUF2262"/>
</dbReference>
<evidence type="ECO:0000259" key="1">
    <source>
        <dbReference type="Pfam" id="PF10020"/>
    </source>
</evidence>
<evidence type="ECO:0000313" key="2">
    <source>
        <dbReference type="EMBL" id="PTB21886.1"/>
    </source>
</evidence>
<dbReference type="Proteomes" id="UP000240638">
    <property type="component" value="Unassembled WGS sequence"/>
</dbReference>